<dbReference type="RefSeq" id="WP_135787821.1">
    <property type="nucleotide sequence ID" value="NZ_SRRT01000007.1"/>
</dbReference>
<sequence>MSDEEARPVGSYAQDARDGRLGEVMGRVGGRIQLRPLGGGREWDVPPECLGEATPADVLRERVRLLNRDARRRVELG</sequence>
<protein>
    <submittedName>
        <fullName evidence="1">Uncharacterized protein</fullName>
    </submittedName>
</protein>
<dbReference type="Proteomes" id="UP000298159">
    <property type="component" value="Unassembled WGS sequence"/>
</dbReference>
<dbReference type="EMBL" id="SRRT01000007">
    <property type="protein sequence ID" value="TGN73904.1"/>
    <property type="molecule type" value="Genomic_DNA"/>
</dbReference>
<keyword evidence="2" id="KW-1185">Reference proteome</keyword>
<accession>A0A4Z1CXT5</accession>
<evidence type="ECO:0000313" key="1">
    <source>
        <dbReference type="EMBL" id="TGN73904.1"/>
    </source>
</evidence>
<name>A0A4Z1CXT5_9ACTN</name>
<gene>
    <name evidence="1" type="ORF">E5083_24260</name>
</gene>
<dbReference type="GeneID" id="95450694"/>
<dbReference type="AlphaFoldDB" id="A0A4Z1CXT5"/>
<evidence type="ECO:0000313" key="2">
    <source>
        <dbReference type="Proteomes" id="UP000298159"/>
    </source>
</evidence>
<reference evidence="1 2" key="1">
    <citation type="submission" date="2019-04" db="EMBL/GenBank/DDBJ databases">
        <title>Streptomyces sp. nov. Bv016 isolated from bark of Buahinia variegata.</title>
        <authorList>
            <person name="Kanchanasin P."/>
            <person name="Tanasupawat S."/>
            <person name="Yuki M."/>
            <person name="Kudo T."/>
        </authorList>
    </citation>
    <scope>NUCLEOTIDE SEQUENCE [LARGE SCALE GENOMIC DNA]</scope>
    <source>
        <strain evidence="1 2">Bv016</strain>
    </source>
</reference>
<proteinExistence type="predicted"/>
<comment type="caution">
    <text evidence="1">The sequence shown here is derived from an EMBL/GenBank/DDBJ whole genome shotgun (WGS) entry which is preliminary data.</text>
</comment>
<organism evidence="1 2">
    <name type="scientific">Streptomyces bauhiniae</name>
    <dbReference type="NCBI Taxonomy" id="2340725"/>
    <lineage>
        <taxon>Bacteria</taxon>
        <taxon>Bacillati</taxon>
        <taxon>Actinomycetota</taxon>
        <taxon>Actinomycetes</taxon>
        <taxon>Kitasatosporales</taxon>
        <taxon>Streptomycetaceae</taxon>
        <taxon>Streptomyces</taxon>
    </lineage>
</organism>